<dbReference type="PANTHER" id="PTHR44688:SF16">
    <property type="entry name" value="DNA-BINDING TRANSCRIPTIONAL ACTIVATOR DEVR_DOSR"/>
    <property type="match status" value="1"/>
</dbReference>
<dbReference type="InterPro" id="IPR036388">
    <property type="entry name" value="WH-like_DNA-bd_sf"/>
</dbReference>
<dbReference type="Proteomes" id="UP001500954">
    <property type="component" value="Unassembled WGS sequence"/>
</dbReference>
<dbReference type="Gene3D" id="1.10.10.10">
    <property type="entry name" value="Winged helix-like DNA-binding domain superfamily/Winged helix DNA-binding domain"/>
    <property type="match status" value="1"/>
</dbReference>
<keyword evidence="2" id="KW-0238">DNA-binding</keyword>
<keyword evidence="6" id="KW-1185">Reference proteome</keyword>
<keyword evidence="1" id="KW-0805">Transcription regulation</keyword>
<proteinExistence type="predicted"/>
<name>A0ABP6XLT0_9FLAO</name>
<dbReference type="SMART" id="SM00421">
    <property type="entry name" value="HTH_LUXR"/>
    <property type="match status" value="1"/>
</dbReference>
<keyword evidence="3" id="KW-0804">Transcription</keyword>
<dbReference type="CDD" id="cd06170">
    <property type="entry name" value="LuxR_C_like"/>
    <property type="match status" value="1"/>
</dbReference>
<evidence type="ECO:0000259" key="4">
    <source>
        <dbReference type="PROSITE" id="PS50043"/>
    </source>
</evidence>
<evidence type="ECO:0000256" key="1">
    <source>
        <dbReference type="ARBA" id="ARBA00023015"/>
    </source>
</evidence>
<comment type="caution">
    <text evidence="5">The sequence shown here is derived from an EMBL/GenBank/DDBJ whole genome shotgun (WGS) entry which is preliminary data.</text>
</comment>
<evidence type="ECO:0000313" key="6">
    <source>
        <dbReference type="Proteomes" id="UP001500954"/>
    </source>
</evidence>
<accession>A0ABP6XLT0</accession>
<feature type="domain" description="HTH luxR-type" evidence="4">
    <location>
        <begin position="80"/>
        <end position="145"/>
    </location>
</feature>
<organism evidence="5 6">
    <name type="scientific">Snuella lapsa</name>
    <dbReference type="NCBI Taxonomy" id="870481"/>
    <lineage>
        <taxon>Bacteria</taxon>
        <taxon>Pseudomonadati</taxon>
        <taxon>Bacteroidota</taxon>
        <taxon>Flavobacteriia</taxon>
        <taxon>Flavobacteriales</taxon>
        <taxon>Flavobacteriaceae</taxon>
        <taxon>Snuella</taxon>
    </lineage>
</organism>
<dbReference type="InterPro" id="IPR000792">
    <property type="entry name" value="Tscrpt_reg_LuxR_C"/>
</dbReference>
<dbReference type="PANTHER" id="PTHR44688">
    <property type="entry name" value="DNA-BINDING TRANSCRIPTIONAL ACTIVATOR DEVR_DOSR"/>
    <property type="match status" value="1"/>
</dbReference>
<dbReference type="InterPro" id="IPR016032">
    <property type="entry name" value="Sig_transdc_resp-reg_C-effctor"/>
</dbReference>
<dbReference type="Pfam" id="PF00196">
    <property type="entry name" value="GerE"/>
    <property type="match status" value="1"/>
</dbReference>
<dbReference type="PROSITE" id="PS00622">
    <property type="entry name" value="HTH_LUXR_1"/>
    <property type="match status" value="1"/>
</dbReference>
<dbReference type="EMBL" id="BAABCY010000050">
    <property type="protein sequence ID" value="GAA3568940.1"/>
    <property type="molecule type" value="Genomic_DNA"/>
</dbReference>
<dbReference type="PROSITE" id="PS50043">
    <property type="entry name" value="HTH_LUXR_2"/>
    <property type="match status" value="1"/>
</dbReference>
<evidence type="ECO:0000256" key="2">
    <source>
        <dbReference type="ARBA" id="ARBA00023125"/>
    </source>
</evidence>
<protein>
    <recommendedName>
        <fullName evidence="4">HTH luxR-type domain-containing protein</fullName>
    </recommendedName>
</protein>
<dbReference type="SUPFAM" id="SSF46894">
    <property type="entry name" value="C-terminal effector domain of the bipartite response regulators"/>
    <property type="match status" value="1"/>
</dbReference>
<evidence type="ECO:0000313" key="5">
    <source>
        <dbReference type="EMBL" id="GAA3568940.1"/>
    </source>
</evidence>
<dbReference type="PRINTS" id="PR00038">
    <property type="entry name" value="HTHLUXR"/>
</dbReference>
<sequence>MFIAKVFNSILINCNTKYANMLSSTKSKTRVIPINKDFDFAHLWKTLFLDKQDLGLTYRKHHLFHKLNRIHVEFQFVSKNKKRFKTLTKREKEIIRLLARGYNNPEIAKLLFLSRYTVEQHRKNINKKLQFKSFAAMMVFAYAFDLV</sequence>
<gene>
    <name evidence="5" type="ORF">GCM10022395_18390</name>
</gene>
<evidence type="ECO:0000256" key="3">
    <source>
        <dbReference type="ARBA" id="ARBA00023163"/>
    </source>
</evidence>
<reference evidence="6" key="1">
    <citation type="journal article" date="2019" name="Int. J. Syst. Evol. Microbiol.">
        <title>The Global Catalogue of Microorganisms (GCM) 10K type strain sequencing project: providing services to taxonomists for standard genome sequencing and annotation.</title>
        <authorList>
            <consortium name="The Broad Institute Genomics Platform"/>
            <consortium name="The Broad Institute Genome Sequencing Center for Infectious Disease"/>
            <person name="Wu L."/>
            <person name="Ma J."/>
        </authorList>
    </citation>
    <scope>NUCLEOTIDE SEQUENCE [LARGE SCALE GENOMIC DNA]</scope>
    <source>
        <strain evidence="6">JCM 17111</strain>
    </source>
</reference>